<reference evidence="11" key="1">
    <citation type="submission" date="2022-02" db="EMBL/GenBank/DDBJ databases">
        <title>Atlantic sturgeon de novo genome assembly.</title>
        <authorList>
            <person name="Stock M."/>
            <person name="Klopp C."/>
            <person name="Guiguen Y."/>
            <person name="Cabau C."/>
            <person name="Parinello H."/>
            <person name="Santidrian Yebra-Pimentel E."/>
            <person name="Kuhl H."/>
            <person name="Dirks R.P."/>
            <person name="Guessner J."/>
            <person name="Wuertz S."/>
            <person name="Du K."/>
            <person name="Schartl M."/>
        </authorList>
    </citation>
    <scope>NUCLEOTIDE SEQUENCE</scope>
    <source>
        <strain evidence="11">STURGEONOMICS-FGT-2020</strain>
        <tissue evidence="11">Whole blood</tissue>
    </source>
</reference>
<evidence type="ECO:0000256" key="1">
    <source>
        <dbReference type="ARBA" id="ARBA00004479"/>
    </source>
</evidence>
<evidence type="ECO:0000313" key="12">
    <source>
        <dbReference type="Proteomes" id="UP001230051"/>
    </source>
</evidence>
<keyword evidence="12" id="KW-1185">Reference proteome</keyword>
<name>A0AAD8DBB0_ACIOX</name>
<evidence type="ECO:0000256" key="8">
    <source>
        <dbReference type="ARBA" id="ARBA00023319"/>
    </source>
</evidence>
<evidence type="ECO:0000256" key="2">
    <source>
        <dbReference type="ARBA" id="ARBA00022692"/>
    </source>
</evidence>
<dbReference type="InterPro" id="IPR040216">
    <property type="entry name" value="CTLA4/CD28"/>
</dbReference>
<organism evidence="11 12">
    <name type="scientific">Acipenser oxyrinchus oxyrinchus</name>
    <dbReference type="NCBI Taxonomy" id="40147"/>
    <lineage>
        <taxon>Eukaryota</taxon>
        <taxon>Metazoa</taxon>
        <taxon>Chordata</taxon>
        <taxon>Craniata</taxon>
        <taxon>Vertebrata</taxon>
        <taxon>Euteleostomi</taxon>
        <taxon>Actinopterygii</taxon>
        <taxon>Chondrostei</taxon>
        <taxon>Acipenseriformes</taxon>
        <taxon>Acipenseridae</taxon>
        <taxon>Acipenser</taxon>
    </lineage>
</organism>
<dbReference type="GO" id="GO:0009897">
    <property type="term" value="C:external side of plasma membrane"/>
    <property type="evidence" value="ECO:0007669"/>
    <property type="project" value="TreeGrafter"/>
</dbReference>
<keyword evidence="6" id="KW-1015">Disulfide bond</keyword>
<keyword evidence="4 10" id="KW-1133">Transmembrane helix</keyword>
<feature type="region of interest" description="Disordered" evidence="9">
    <location>
        <begin position="194"/>
        <end position="213"/>
    </location>
</feature>
<evidence type="ECO:0000256" key="3">
    <source>
        <dbReference type="ARBA" id="ARBA00022729"/>
    </source>
</evidence>
<dbReference type="InterPro" id="IPR036179">
    <property type="entry name" value="Ig-like_dom_sf"/>
</dbReference>
<dbReference type="InterPro" id="IPR013783">
    <property type="entry name" value="Ig-like_fold"/>
</dbReference>
<gene>
    <name evidence="11" type="primary">CD28</name>
    <name evidence="11" type="ORF">AOXY_G14151</name>
</gene>
<keyword evidence="8" id="KW-0393">Immunoglobulin domain</keyword>
<keyword evidence="2 10" id="KW-0812">Transmembrane</keyword>
<evidence type="ECO:0000256" key="7">
    <source>
        <dbReference type="ARBA" id="ARBA00023180"/>
    </source>
</evidence>
<dbReference type="GO" id="GO:0042129">
    <property type="term" value="P:regulation of T cell proliferation"/>
    <property type="evidence" value="ECO:0007669"/>
    <property type="project" value="InterPro"/>
</dbReference>
<keyword evidence="3" id="KW-0732">Signal</keyword>
<dbReference type="Gene3D" id="2.60.40.10">
    <property type="entry name" value="Immunoglobulins"/>
    <property type="match status" value="1"/>
</dbReference>
<proteinExistence type="predicted"/>
<accession>A0AAD8DBB0</accession>
<dbReference type="EMBL" id="JAGXEW010000012">
    <property type="protein sequence ID" value="KAK1165577.1"/>
    <property type="molecule type" value="Genomic_DNA"/>
</dbReference>
<dbReference type="SUPFAM" id="SSF48726">
    <property type="entry name" value="Immunoglobulin"/>
    <property type="match status" value="1"/>
</dbReference>
<evidence type="ECO:0000256" key="10">
    <source>
        <dbReference type="SAM" id="Phobius"/>
    </source>
</evidence>
<evidence type="ECO:0000256" key="6">
    <source>
        <dbReference type="ARBA" id="ARBA00023157"/>
    </source>
</evidence>
<keyword evidence="5 10" id="KW-0472">Membrane</keyword>
<evidence type="ECO:0000256" key="5">
    <source>
        <dbReference type="ARBA" id="ARBA00023136"/>
    </source>
</evidence>
<comment type="subcellular location">
    <subcellularLocation>
        <location evidence="1">Membrane</location>
        <topology evidence="1">Single-pass type I membrane protein</topology>
    </subcellularLocation>
</comment>
<evidence type="ECO:0000256" key="4">
    <source>
        <dbReference type="ARBA" id="ARBA00022989"/>
    </source>
</evidence>
<evidence type="ECO:0000313" key="11">
    <source>
        <dbReference type="EMBL" id="KAK1165577.1"/>
    </source>
</evidence>
<dbReference type="PANTHER" id="PTHR11494:SF8">
    <property type="entry name" value="CYTOTOXIC T-LYMPHOCYTE PROTEIN 4"/>
    <property type="match status" value="1"/>
</dbReference>
<dbReference type="PANTHER" id="PTHR11494">
    <property type="entry name" value="CYTOTOXIC T-LYMPHOCYTE PROTEIN"/>
    <property type="match status" value="1"/>
</dbReference>
<feature type="transmembrane region" description="Helical" evidence="10">
    <location>
        <begin position="150"/>
        <end position="173"/>
    </location>
</feature>
<dbReference type="Proteomes" id="UP001230051">
    <property type="component" value="Unassembled WGS sequence"/>
</dbReference>
<evidence type="ECO:0000256" key="9">
    <source>
        <dbReference type="SAM" id="MobiDB-lite"/>
    </source>
</evidence>
<dbReference type="AlphaFoldDB" id="A0AAD8DBB0"/>
<protein>
    <submittedName>
        <fullName evidence="11">T-cell-specific surface glycoprotein CD28-like</fullName>
    </submittedName>
</protein>
<keyword evidence="7" id="KW-0325">Glycoprotein</keyword>
<dbReference type="GO" id="GO:0050852">
    <property type="term" value="P:T cell receptor signaling pathway"/>
    <property type="evidence" value="ECO:0007669"/>
    <property type="project" value="TreeGrafter"/>
</dbReference>
<comment type="caution">
    <text evidence="11">The sequence shown here is derived from an EMBL/GenBank/DDBJ whole genome shotgun (WGS) entry which is preliminary data.</text>
</comment>
<sequence>MHTVIFYYIFLRMVCSEEIIQPKFIVATEHAEAALECIYALEGKHKHVTLDVLKGPDPFCAPVSVRQIENGSVFNSSVGFKHCEGMHKGDRVIFKLSNLQEKDTDMYYCQLNIMYPPPFRNPKGNGTLIIFQTKNNSTETPHSPTSDSRFWILNAVIAVLTLYGVIVSLLLYITCYKIRQNKLIQNDYMNMKPRGLKNNKQPGVLHPSRNGRY</sequence>